<dbReference type="VEuPathDB" id="AmoebaDB:EHI7A_166430"/>
<evidence type="ECO:0000256" key="1">
    <source>
        <dbReference type="SAM" id="Phobius"/>
    </source>
</evidence>
<protein>
    <submittedName>
        <fullName evidence="2">Uncharacterized protein</fullName>
    </submittedName>
</protein>
<dbReference type="VEuPathDB" id="AmoebaDB:KM1_156640"/>
<feature type="transmembrane region" description="Helical" evidence="1">
    <location>
        <begin position="129"/>
        <end position="148"/>
    </location>
</feature>
<feature type="transmembrane region" description="Helical" evidence="1">
    <location>
        <begin position="66"/>
        <end position="93"/>
    </location>
</feature>
<feature type="transmembrane region" description="Helical" evidence="1">
    <location>
        <begin position="217"/>
        <end position="234"/>
    </location>
</feature>
<dbReference type="EMBL" id="BDEQ01000001">
    <property type="protein sequence ID" value="GAT92123.1"/>
    <property type="molecule type" value="Genomic_DNA"/>
</dbReference>
<gene>
    <name evidence="2" type="ORF">CL6EHI_068620</name>
</gene>
<feature type="transmembrane region" description="Helical" evidence="1">
    <location>
        <begin position="26"/>
        <end position="46"/>
    </location>
</feature>
<dbReference type="OMA" id="TICIVMP"/>
<dbReference type="VEuPathDB" id="AmoebaDB:EHI_068620"/>
<dbReference type="VEuPathDB" id="AmoebaDB:KM1_156630"/>
<sequence>MEIPIPEEAFDKSAYFKIDRLNDRKGLATVILLMLWITLFTVMGFVKDPRNVYVNTSQKQWISGELFSYVHYNILIVSVIIIILLFIGTLLFYRILPTIITYLNLVLSVIIPTIIFPVLLFYLGMNNGLSHHPLELILTIVIVIPLIYKKVGYFNFNWTITSIVYNTSFSFFFSSILIILPTIMLIVIFTIIIMLIFHSIISLNLIGYPGITPPMGFVASVLLMIFSNMFYYIFESIITMFLSATVSYKLHENKGLHPIEALIKTFSYRLGSASYAIESSFISMAISLCKLLIKIPIGTTFIGMKLKKFIEENNSTQTSISPFVFIGYYGHTYIHSRCGLNEKIKQSSMSSIFDELHLKELINIFESSMCGLVMTLVLLLSFIYYGGSVSYFTILLLMCSSQVIGLIGTLIKSLGEVMLFDCIEQLAEGKVLNEFTSLIQNLSNNIPQNGYNRVN</sequence>
<dbReference type="VEuPathDB" id="AmoebaDB:EHI8A_188740"/>
<dbReference type="Proteomes" id="UP000078387">
    <property type="component" value="Unassembled WGS sequence"/>
</dbReference>
<dbReference type="AlphaFoldDB" id="A0A5K1V4L2"/>
<accession>A0A5K1V4L2</accession>
<dbReference type="VEuPathDB" id="AmoebaDB:EHI5A_024570"/>
<organism evidence="2 3">
    <name type="scientific">Entamoeba histolytica</name>
    <dbReference type="NCBI Taxonomy" id="5759"/>
    <lineage>
        <taxon>Eukaryota</taxon>
        <taxon>Amoebozoa</taxon>
        <taxon>Evosea</taxon>
        <taxon>Archamoebae</taxon>
        <taxon>Mastigamoebida</taxon>
        <taxon>Entamoebidae</taxon>
        <taxon>Entamoeba</taxon>
    </lineage>
</organism>
<keyword evidence="1" id="KW-0812">Transmembrane</keyword>
<proteinExistence type="predicted"/>
<feature type="transmembrane region" description="Helical" evidence="1">
    <location>
        <begin position="361"/>
        <end position="385"/>
    </location>
</feature>
<keyword evidence="1" id="KW-1133">Transmembrane helix</keyword>
<feature type="transmembrane region" description="Helical" evidence="1">
    <location>
        <begin position="391"/>
        <end position="411"/>
    </location>
</feature>
<keyword evidence="1" id="KW-0472">Membrane</keyword>
<comment type="caution">
    <text evidence="2">The sequence shown here is derived from an EMBL/GenBank/DDBJ whole genome shotgun (WGS) entry which is preliminary data.</text>
</comment>
<evidence type="ECO:0000313" key="2">
    <source>
        <dbReference type="EMBL" id="GAT92123.1"/>
    </source>
</evidence>
<feature type="transmembrane region" description="Helical" evidence="1">
    <location>
        <begin position="169"/>
        <end position="197"/>
    </location>
</feature>
<feature type="transmembrane region" description="Helical" evidence="1">
    <location>
        <begin position="100"/>
        <end position="123"/>
    </location>
</feature>
<evidence type="ECO:0000313" key="3">
    <source>
        <dbReference type="Proteomes" id="UP000078387"/>
    </source>
</evidence>
<name>A0A5K1V4L2_ENTHI</name>
<reference evidence="2 3" key="1">
    <citation type="submission" date="2016-05" db="EMBL/GenBank/DDBJ databases">
        <title>First whole genome sequencing of Entamoeba histolytica HM1:IMSS-clone-6.</title>
        <authorList>
            <person name="Mukherjee Avik.K."/>
            <person name="Izumyama S."/>
            <person name="Nakada-Tsukui K."/>
            <person name="Nozaki T."/>
        </authorList>
    </citation>
    <scope>NUCLEOTIDE SEQUENCE [LARGE SCALE GENOMIC DNA]</scope>
    <source>
        <strain evidence="2 3">HM1:IMSS clone 6</strain>
    </source>
</reference>